<reference evidence="2" key="1">
    <citation type="journal article" date="2021" name="Nat. Commun.">
        <title>Genetic determinants of endophytism in the Arabidopsis root mycobiome.</title>
        <authorList>
            <person name="Mesny F."/>
            <person name="Miyauchi S."/>
            <person name="Thiergart T."/>
            <person name="Pickel B."/>
            <person name="Atanasova L."/>
            <person name="Karlsson M."/>
            <person name="Huettel B."/>
            <person name="Barry K.W."/>
            <person name="Haridas S."/>
            <person name="Chen C."/>
            <person name="Bauer D."/>
            <person name="Andreopoulos W."/>
            <person name="Pangilinan J."/>
            <person name="LaButti K."/>
            <person name="Riley R."/>
            <person name="Lipzen A."/>
            <person name="Clum A."/>
            <person name="Drula E."/>
            <person name="Henrissat B."/>
            <person name="Kohler A."/>
            <person name="Grigoriev I.V."/>
            <person name="Martin F.M."/>
            <person name="Hacquard S."/>
        </authorList>
    </citation>
    <scope>NUCLEOTIDE SEQUENCE</scope>
    <source>
        <strain evidence="2">MPI-CAGE-AT-0147</strain>
    </source>
</reference>
<protein>
    <submittedName>
        <fullName evidence="2">Uncharacterized protein</fullName>
    </submittedName>
</protein>
<comment type="caution">
    <text evidence="2">The sequence shown here is derived from an EMBL/GenBank/DDBJ whole genome shotgun (WGS) entry which is preliminary data.</text>
</comment>
<gene>
    <name evidence="2" type="ORF">EDB81DRAFT_785793</name>
</gene>
<feature type="transmembrane region" description="Helical" evidence="1">
    <location>
        <begin position="26"/>
        <end position="54"/>
    </location>
</feature>
<accession>A0A9P9F9J8</accession>
<dbReference type="EMBL" id="JAGMUV010000005">
    <property type="protein sequence ID" value="KAH7155923.1"/>
    <property type="molecule type" value="Genomic_DNA"/>
</dbReference>
<dbReference type="AlphaFoldDB" id="A0A9P9F9J8"/>
<sequence length="81" mass="9378">MIYKNAVQLDRQKNIASFLPELHLSFYGALTFLVSLHHICRISYLTALLVNFFIIRNYSLSFTYPSRPALLSVLSSTFDYL</sequence>
<keyword evidence="1" id="KW-1133">Transmembrane helix</keyword>
<keyword evidence="1" id="KW-0472">Membrane</keyword>
<proteinExistence type="predicted"/>
<keyword evidence="1" id="KW-0812">Transmembrane</keyword>
<keyword evidence="3" id="KW-1185">Reference proteome</keyword>
<organism evidence="2 3">
    <name type="scientific">Dactylonectria macrodidyma</name>
    <dbReference type="NCBI Taxonomy" id="307937"/>
    <lineage>
        <taxon>Eukaryota</taxon>
        <taxon>Fungi</taxon>
        <taxon>Dikarya</taxon>
        <taxon>Ascomycota</taxon>
        <taxon>Pezizomycotina</taxon>
        <taxon>Sordariomycetes</taxon>
        <taxon>Hypocreomycetidae</taxon>
        <taxon>Hypocreales</taxon>
        <taxon>Nectriaceae</taxon>
        <taxon>Dactylonectria</taxon>
    </lineage>
</organism>
<evidence type="ECO:0000256" key="1">
    <source>
        <dbReference type="SAM" id="Phobius"/>
    </source>
</evidence>
<name>A0A9P9F9J8_9HYPO</name>
<evidence type="ECO:0000313" key="2">
    <source>
        <dbReference type="EMBL" id="KAH7155923.1"/>
    </source>
</evidence>
<evidence type="ECO:0000313" key="3">
    <source>
        <dbReference type="Proteomes" id="UP000738349"/>
    </source>
</evidence>
<dbReference type="Proteomes" id="UP000738349">
    <property type="component" value="Unassembled WGS sequence"/>
</dbReference>